<evidence type="ECO:0000313" key="2">
    <source>
        <dbReference type="EMBL" id="MCW7551073.1"/>
    </source>
</evidence>
<gene>
    <name evidence="2" type="ORF">NX722_00030</name>
    <name evidence="3" type="ORF">NX722_28335</name>
</gene>
<dbReference type="RefSeq" id="WP_262566151.1">
    <property type="nucleotide sequence ID" value="NZ_CP103299.1"/>
</dbReference>
<organism evidence="3 4">
    <name type="scientific">Endozoicomonas gorgoniicola</name>
    <dbReference type="NCBI Taxonomy" id="1234144"/>
    <lineage>
        <taxon>Bacteria</taxon>
        <taxon>Pseudomonadati</taxon>
        <taxon>Pseudomonadota</taxon>
        <taxon>Gammaproteobacteria</taxon>
        <taxon>Oceanospirillales</taxon>
        <taxon>Endozoicomonadaceae</taxon>
        <taxon>Endozoicomonas</taxon>
    </lineage>
</organism>
<protein>
    <submittedName>
        <fullName evidence="3">Uncharacterized protein</fullName>
    </submittedName>
</protein>
<reference evidence="3 4" key="1">
    <citation type="submission" date="2022-10" db="EMBL/GenBank/DDBJ databases">
        <title>High-quality genome sequences of two octocoral-associated bacteria, Endozoicomonas euniceicola EF212 and Endozoicomonas gorgoniicola PS125.</title>
        <authorList>
            <person name="Chiou Y.-J."/>
            <person name="Chen Y.-H."/>
        </authorList>
    </citation>
    <scope>NUCLEOTIDE SEQUENCE [LARGE SCALE GENOMIC DNA]</scope>
    <source>
        <strain evidence="3 4">PS125</strain>
    </source>
</reference>
<keyword evidence="4" id="KW-1185">Reference proteome</keyword>
<feature type="compositionally biased region" description="Basic and acidic residues" evidence="1">
    <location>
        <begin position="211"/>
        <end position="223"/>
    </location>
</feature>
<evidence type="ECO:0000313" key="3">
    <source>
        <dbReference type="EMBL" id="MCW7556475.1"/>
    </source>
</evidence>
<feature type="region of interest" description="Disordered" evidence="1">
    <location>
        <begin position="211"/>
        <end position="242"/>
    </location>
</feature>
<dbReference type="EMBL" id="JAPFCC010000001">
    <property type="protein sequence ID" value="MCW7551073.1"/>
    <property type="molecule type" value="Genomic_DNA"/>
</dbReference>
<proteinExistence type="predicted"/>
<accession>A0ABT3N4C2</accession>
<dbReference type="EMBL" id="JAPFCC010000002">
    <property type="protein sequence ID" value="MCW7556475.1"/>
    <property type="molecule type" value="Genomic_DNA"/>
</dbReference>
<comment type="caution">
    <text evidence="3">The sequence shown here is derived from an EMBL/GenBank/DDBJ whole genome shotgun (WGS) entry which is preliminary data.</text>
</comment>
<dbReference type="Proteomes" id="UP001209854">
    <property type="component" value="Unassembled WGS sequence"/>
</dbReference>
<name>A0ABT3N4C2_9GAMM</name>
<sequence length="273" mass="29423">MCMEVEAATDHTLQNRQAEQAKKIDKNYREVFQPLERELVGLAMDDKFVGKSASDAYQAAGKAFDAGEGSTARGLAGFGMNLTPDQQKALDFKRAMGRNTATMGAASTARQNAETLQGNIKSNMLSIGRGVQAQGLSGLNQAAGMESGRNQASHNAAGQKTSQNYQTAGTIATIGGLAMFSERKKKKNIKPRSDEQDMADVRRIDNHEYDYKEGMSGGRREQGHIGPMADDAPASISDGKTIDIGDMQSLGLGAIRNLDKRLKKMEGRSQNES</sequence>
<evidence type="ECO:0000313" key="4">
    <source>
        <dbReference type="Proteomes" id="UP001209854"/>
    </source>
</evidence>
<evidence type="ECO:0000256" key="1">
    <source>
        <dbReference type="SAM" id="MobiDB-lite"/>
    </source>
</evidence>